<feature type="domain" description="EF-hand" evidence="3">
    <location>
        <begin position="237"/>
        <end position="272"/>
    </location>
</feature>
<feature type="region of interest" description="Disordered" evidence="1">
    <location>
        <begin position="516"/>
        <end position="541"/>
    </location>
</feature>
<feature type="compositionally biased region" description="Low complexity" evidence="1">
    <location>
        <begin position="351"/>
        <end position="363"/>
    </location>
</feature>
<feature type="compositionally biased region" description="Polar residues" evidence="1">
    <location>
        <begin position="530"/>
        <end position="541"/>
    </location>
</feature>
<evidence type="ECO:0008006" key="6">
    <source>
        <dbReference type="Google" id="ProtNLM"/>
    </source>
</evidence>
<evidence type="ECO:0000259" key="2">
    <source>
        <dbReference type="PROSITE" id="PS50031"/>
    </source>
</evidence>
<feature type="region of interest" description="Disordered" evidence="1">
    <location>
        <begin position="1"/>
        <end position="158"/>
    </location>
</feature>
<dbReference type="PANTHER" id="PTHR11216">
    <property type="entry name" value="EH DOMAIN"/>
    <property type="match status" value="1"/>
</dbReference>
<feature type="region of interest" description="Disordered" evidence="1">
    <location>
        <begin position="305"/>
        <end position="378"/>
    </location>
</feature>
<feature type="region of interest" description="Disordered" evidence="1">
    <location>
        <begin position="431"/>
        <end position="500"/>
    </location>
</feature>
<evidence type="ECO:0000259" key="3">
    <source>
        <dbReference type="PROSITE" id="PS50222"/>
    </source>
</evidence>
<sequence length="620" mass="67875">MRSDALGPMTTSARPLLPSGPAPMVASLEMPSPPAPLAPPVSQPSAFQPVVPSRPTTSRTPPLSTVANGPPSILRRGPATPPRSDEDSSPAPSSSGSDDRMGSPSDLRKSAEDEDEEEMEDRDRDRDEDNDGDEDEAEERGPLKEAGFPTSHRVPLGGQNAFAWPAHLADDERRQLLGTEEESSERPSSDDEDPKEEWNITREQLNYYTTQFFSMQSDPRGVIPGCQAKEFFEKSHLPIAELRQIWQLSDVTMDGCLSLEEFLTAMHLVVLRRNAIELPQKLPVSLLPQTLRTKVVDRHNKDLYRRDGDALDGGADSLLEDTGEPLSQNESDRSEAPSSASRRSRVHHNESGGLTSPGSISSPGPKPVNFDFHRPDARRNPHLVQPVAMRLSPESPVIPTSDDEDQNTVLPKVRPGRREVVYEQLWNQEDVASATEESLSSLTLKAPLPDRSKAGRPSSSLDKSDMTDEEEVENSTEIDSDGNLSPSPVRPIAPSGFSSAGGTSLPYFSDALQRMKKVSPPLPPPRVAYQTPTSKTHARSSSLDLNQFQNQFGRSGVRHPPAVPPRVETSSNSEVHMVGKGVKGLQISIHQLKDKNKEALDHLLPLSYISFDEDDVSLLG</sequence>
<dbReference type="GO" id="GO:0016197">
    <property type="term" value="P:endosomal transport"/>
    <property type="evidence" value="ECO:0007669"/>
    <property type="project" value="TreeGrafter"/>
</dbReference>
<feature type="compositionally biased region" description="Low complexity" evidence="1">
    <location>
        <begin position="432"/>
        <end position="444"/>
    </location>
</feature>
<feature type="compositionally biased region" description="Basic and acidic residues" evidence="1">
    <location>
        <begin position="97"/>
        <end position="111"/>
    </location>
</feature>
<accession>A0A553NY06</accession>
<dbReference type="CDD" id="cd00052">
    <property type="entry name" value="EH"/>
    <property type="match status" value="1"/>
</dbReference>
<dbReference type="Pfam" id="PF12763">
    <property type="entry name" value="EH"/>
    <property type="match status" value="1"/>
</dbReference>
<feature type="compositionally biased region" description="Acidic residues" evidence="1">
    <location>
        <begin position="128"/>
        <end position="138"/>
    </location>
</feature>
<dbReference type="GO" id="GO:0006897">
    <property type="term" value="P:endocytosis"/>
    <property type="evidence" value="ECO:0007669"/>
    <property type="project" value="TreeGrafter"/>
</dbReference>
<dbReference type="SUPFAM" id="SSF47473">
    <property type="entry name" value="EF-hand"/>
    <property type="match status" value="1"/>
</dbReference>
<dbReference type="GO" id="GO:0005737">
    <property type="term" value="C:cytoplasm"/>
    <property type="evidence" value="ECO:0007669"/>
    <property type="project" value="TreeGrafter"/>
</dbReference>
<dbReference type="InterPro" id="IPR002048">
    <property type="entry name" value="EF_hand_dom"/>
</dbReference>
<feature type="region of interest" description="Disordered" evidence="1">
    <location>
        <begin position="554"/>
        <end position="573"/>
    </location>
</feature>
<evidence type="ECO:0000313" key="4">
    <source>
        <dbReference type="EMBL" id="TRY70310.1"/>
    </source>
</evidence>
<feature type="domain" description="EH" evidence="2">
    <location>
        <begin position="204"/>
        <end position="293"/>
    </location>
</feature>
<feature type="compositionally biased region" description="Pro residues" evidence="1">
    <location>
        <begin position="31"/>
        <end position="42"/>
    </location>
</feature>
<dbReference type="GO" id="GO:0005886">
    <property type="term" value="C:plasma membrane"/>
    <property type="evidence" value="ECO:0007669"/>
    <property type="project" value="TreeGrafter"/>
</dbReference>
<dbReference type="STRING" id="6832.A0A553NY06"/>
<dbReference type="PROSITE" id="PS50031">
    <property type="entry name" value="EH"/>
    <property type="match status" value="1"/>
</dbReference>
<dbReference type="Proteomes" id="UP000318571">
    <property type="component" value="Chromosome 9"/>
</dbReference>
<proteinExistence type="predicted"/>
<comment type="caution">
    <text evidence="4">The sequence shown here is derived from an EMBL/GenBank/DDBJ whole genome shotgun (WGS) entry which is preliminary data.</text>
</comment>
<dbReference type="GO" id="GO:0005509">
    <property type="term" value="F:calcium ion binding"/>
    <property type="evidence" value="ECO:0007669"/>
    <property type="project" value="InterPro"/>
</dbReference>
<protein>
    <recommendedName>
        <fullName evidence="6">EF-hand domain-containing protein</fullName>
    </recommendedName>
</protein>
<dbReference type="EMBL" id="VCGU01000009">
    <property type="protein sequence ID" value="TRY70310.1"/>
    <property type="molecule type" value="Genomic_DNA"/>
</dbReference>
<dbReference type="PROSITE" id="PS50222">
    <property type="entry name" value="EF_HAND_2"/>
    <property type="match status" value="1"/>
</dbReference>
<organism evidence="4 5">
    <name type="scientific">Tigriopus californicus</name>
    <name type="common">Marine copepod</name>
    <dbReference type="NCBI Taxonomy" id="6832"/>
    <lineage>
        <taxon>Eukaryota</taxon>
        <taxon>Metazoa</taxon>
        <taxon>Ecdysozoa</taxon>
        <taxon>Arthropoda</taxon>
        <taxon>Crustacea</taxon>
        <taxon>Multicrustacea</taxon>
        <taxon>Hexanauplia</taxon>
        <taxon>Copepoda</taxon>
        <taxon>Harpacticoida</taxon>
        <taxon>Harpacticidae</taxon>
        <taxon>Tigriopus</taxon>
    </lineage>
</organism>
<feature type="compositionally biased region" description="Acidic residues" evidence="1">
    <location>
        <begin position="467"/>
        <end position="480"/>
    </location>
</feature>
<dbReference type="Gene3D" id="1.10.238.10">
    <property type="entry name" value="EF-hand"/>
    <property type="match status" value="1"/>
</dbReference>
<evidence type="ECO:0000313" key="5">
    <source>
        <dbReference type="Proteomes" id="UP000318571"/>
    </source>
</evidence>
<gene>
    <name evidence="4" type="ORF">TCAL_15062</name>
</gene>
<feature type="region of interest" description="Disordered" evidence="1">
    <location>
        <begin position="177"/>
        <end position="196"/>
    </location>
</feature>
<dbReference type="SMART" id="SM00027">
    <property type="entry name" value="EH"/>
    <property type="match status" value="1"/>
</dbReference>
<dbReference type="InterPro" id="IPR011992">
    <property type="entry name" value="EF-hand-dom_pair"/>
</dbReference>
<dbReference type="PANTHER" id="PTHR11216:SF174">
    <property type="entry name" value="GH06923P"/>
    <property type="match status" value="1"/>
</dbReference>
<evidence type="ECO:0000256" key="1">
    <source>
        <dbReference type="SAM" id="MobiDB-lite"/>
    </source>
</evidence>
<dbReference type="InterPro" id="IPR000261">
    <property type="entry name" value="EH_dom"/>
</dbReference>
<dbReference type="AlphaFoldDB" id="A0A553NY06"/>
<keyword evidence="5" id="KW-1185">Reference proteome</keyword>
<name>A0A553NY06_TIGCA</name>
<feature type="compositionally biased region" description="Low complexity" evidence="1">
    <location>
        <begin position="43"/>
        <end position="66"/>
    </location>
</feature>
<reference evidence="4 5" key="1">
    <citation type="journal article" date="2018" name="Nat. Ecol. Evol.">
        <title>Genomic signatures of mitonuclear coevolution across populations of Tigriopus californicus.</title>
        <authorList>
            <person name="Barreto F.S."/>
            <person name="Watson E.T."/>
            <person name="Lima T.G."/>
            <person name="Willett C.S."/>
            <person name="Edmands S."/>
            <person name="Li W."/>
            <person name="Burton R.S."/>
        </authorList>
    </citation>
    <scope>NUCLEOTIDE SEQUENCE [LARGE SCALE GENOMIC DNA]</scope>
    <source>
        <strain evidence="4 5">San Diego</strain>
    </source>
</reference>
<feature type="region of interest" description="Disordered" evidence="1">
    <location>
        <begin position="393"/>
        <end position="412"/>
    </location>
</feature>